<organism evidence="14 15">
    <name type="scientific">Candidatus Clostridium helianthi</name>
    <dbReference type="NCBI Taxonomy" id="3381660"/>
    <lineage>
        <taxon>Bacteria</taxon>
        <taxon>Bacillati</taxon>
        <taxon>Bacillota</taxon>
        <taxon>Clostridia</taxon>
        <taxon>Eubacteriales</taxon>
        <taxon>Clostridiaceae</taxon>
        <taxon>Clostridium</taxon>
    </lineage>
</organism>
<evidence type="ECO:0000313" key="14">
    <source>
        <dbReference type="EMBL" id="MFL0163857.1"/>
    </source>
</evidence>
<evidence type="ECO:0000256" key="5">
    <source>
        <dbReference type="ARBA" id="ARBA00022519"/>
    </source>
</evidence>
<evidence type="ECO:0000256" key="10">
    <source>
        <dbReference type="ARBA" id="ARBA00023098"/>
    </source>
</evidence>
<feature type="transmembrane region" description="Helical" evidence="12">
    <location>
        <begin position="90"/>
        <end position="108"/>
    </location>
</feature>
<keyword evidence="4" id="KW-0444">Lipid biosynthesis</keyword>
<dbReference type="SUPFAM" id="SSF103481">
    <property type="entry name" value="Multidrug resistance efflux transporter EmrE"/>
    <property type="match status" value="1"/>
</dbReference>
<dbReference type="EMBL" id="JBJIAB010000002">
    <property type="protein sequence ID" value="MFL0163857.1"/>
    <property type="molecule type" value="Genomic_DNA"/>
</dbReference>
<evidence type="ECO:0000256" key="6">
    <source>
        <dbReference type="ARBA" id="ARBA00022556"/>
    </source>
</evidence>
<keyword evidence="8" id="KW-0448">Lipopolysaccharide biosynthesis</keyword>
<comment type="subcellular location">
    <subcellularLocation>
        <location evidence="1">Cell membrane</location>
        <topology evidence="1">Multi-pass membrane protein</topology>
    </subcellularLocation>
</comment>
<evidence type="ECO:0000256" key="2">
    <source>
        <dbReference type="ARBA" id="ARBA00007362"/>
    </source>
</evidence>
<comment type="caution">
    <text evidence="14">The sequence shown here is derived from an EMBL/GenBank/DDBJ whole genome shotgun (WGS) entry which is preliminary data.</text>
</comment>
<evidence type="ECO:0000256" key="3">
    <source>
        <dbReference type="ARBA" id="ARBA00022475"/>
    </source>
</evidence>
<reference evidence="14 15" key="1">
    <citation type="submission" date="2024-11" db="EMBL/GenBank/DDBJ databases">
        <authorList>
            <person name="Heng Y.C."/>
            <person name="Lim A.C.H."/>
            <person name="Lee J.K.Y."/>
            <person name="Kittelmann S."/>
        </authorList>
    </citation>
    <scope>NUCLEOTIDE SEQUENCE [LARGE SCALE GENOMIC DNA]</scope>
    <source>
        <strain evidence="14 15">WILCCON 0112</strain>
    </source>
</reference>
<keyword evidence="15" id="KW-1185">Reference proteome</keyword>
<dbReference type="PANTHER" id="PTHR30561:SF9">
    <property type="entry name" value="4-AMINO-4-DEOXY-L-ARABINOSE-PHOSPHOUNDECAPRENOL FLIPPASE SUBUNIT ARNF-RELATED"/>
    <property type="match status" value="1"/>
</dbReference>
<comment type="similarity">
    <text evidence="2">Belongs to the EamA transporter family.</text>
</comment>
<feature type="domain" description="EamA" evidence="13">
    <location>
        <begin position="6"/>
        <end position="107"/>
    </location>
</feature>
<evidence type="ECO:0000259" key="13">
    <source>
        <dbReference type="Pfam" id="PF00892"/>
    </source>
</evidence>
<keyword evidence="5" id="KW-0997">Cell inner membrane</keyword>
<evidence type="ECO:0000256" key="7">
    <source>
        <dbReference type="ARBA" id="ARBA00022692"/>
    </source>
</evidence>
<evidence type="ECO:0000256" key="8">
    <source>
        <dbReference type="ARBA" id="ARBA00022985"/>
    </source>
</evidence>
<keyword evidence="6" id="KW-0441">Lipid A biosynthesis</keyword>
<evidence type="ECO:0000256" key="12">
    <source>
        <dbReference type="SAM" id="Phobius"/>
    </source>
</evidence>
<proteinExistence type="inferred from homology"/>
<evidence type="ECO:0000313" key="15">
    <source>
        <dbReference type="Proteomes" id="UP001623600"/>
    </source>
</evidence>
<sequence length="109" mass="12355">MIYYLILIGMTIMGSVAALFLKKASQFTCLKQLILNINLYIGGVLYFLSALLNIYLLHFLEYSIVLPLTSITYIWTMILSYLVFKEKITIKKIIGLALIFAGVILITVL</sequence>
<dbReference type="InterPro" id="IPR000620">
    <property type="entry name" value="EamA_dom"/>
</dbReference>
<name>A0ABW8S0P3_9CLOT</name>
<evidence type="ECO:0000256" key="4">
    <source>
        <dbReference type="ARBA" id="ARBA00022516"/>
    </source>
</evidence>
<feature type="transmembrane region" description="Helical" evidence="12">
    <location>
        <begin position="62"/>
        <end position="83"/>
    </location>
</feature>
<feature type="transmembrane region" description="Helical" evidence="12">
    <location>
        <begin position="33"/>
        <end position="56"/>
    </location>
</feature>
<protein>
    <submittedName>
        <fullName evidence="14">EamA family transporter</fullName>
    </submittedName>
</protein>
<dbReference type="Gene3D" id="1.10.3730.20">
    <property type="match status" value="1"/>
</dbReference>
<accession>A0ABW8S0P3</accession>
<evidence type="ECO:0000256" key="9">
    <source>
        <dbReference type="ARBA" id="ARBA00022989"/>
    </source>
</evidence>
<evidence type="ECO:0000256" key="11">
    <source>
        <dbReference type="ARBA" id="ARBA00023136"/>
    </source>
</evidence>
<dbReference type="Proteomes" id="UP001623600">
    <property type="component" value="Unassembled WGS sequence"/>
</dbReference>
<dbReference type="InterPro" id="IPR037185">
    <property type="entry name" value="EmrE-like"/>
</dbReference>
<dbReference type="PANTHER" id="PTHR30561">
    <property type="entry name" value="SMR FAMILY PROTON-DEPENDENT DRUG EFFLUX TRANSPORTER SUGE"/>
    <property type="match status" value="1"/>
</dbReference>
<keyword evidence="7 12" id="KW-0812">Transmembrane</keyword>
<keyword evidence="3" id="KW-1003">Cell membrane</keyword>
<dbReference type="InterPro" id="IPR000390">
    <property type="entry name" value="Small_drug/metabolite_transptr"/>
</dbReference>
<keyword evidence="9 12" id="KW-1133">Transmembrane helix</keyword>
<gene>
    <name evidence="14" type="ORF">ACJDTP_02105</name>
</gene>
<dbReference type="RefSeq" id="WP_406760349.1">
    <property type="nucleotide sequence ID" value="NZ_JBJIAB010000002.1"/>
</dbReference>
<feature type="transmembrane region" description="Helical" evidence="12">
    <location>
        <begin position="6"/>
        <end position="21"/>
    </location>
</feature>
<keyword evidence="10" id="KW-0443">Lipid metabolism</keyword>
<evidence type="ECO:0000256" key="1">
    <source>
        <dbReference type="ARBA" id="ARBA00004651"/>
    </source>
</evidence>
<dbReference type="Pfam" id="PF00892">
    <property type="entry name" value="EamA"/>
    <property type="match status" value="1"/>
</dbReference>
<keyword evidence="11 12" id="KW-0472">Membrane</keyword>